<evidence type="ECO:0000313" key="1">
    <source>
        <dbReference type="EMBL" id="KAJ9483540.1"/>
    </source>
</evidence>
<comment type="caution">
    <text evidence="1">The sequence shown here is derived from an EMBL/GenBank/DDBJ whole genome shotgun (WGS) entry which is preliminary data.</text>
</comment>
<proteinExistence type="predicted"/>
<name>A0AAI9X4H1_PENTH</name>
<reference evidence="1" key="1">
    <citation type="submission" date="2015-06" db="EMBL/GenBank/DDBJ databases">
        <authorList>
            <person name="Nguyen H."/>
        </authorList>
    </citation>
    <scope>NUCLEOTIDE SEQUENCE</scope>
    <source>
        <strain evidence="1">DAOM 180753</strain>
    </source>
</reference>
<accession>A0AAI9X4H1</accession>
<evidence type="ECO:0000313" key="2">
    <source>
        <dbReference type="Proteomes" id="UP001227192"/>
    </source>
</evidence>
<dbReference type="EMBL" id="LACB01000420">
    <property type="protein sequence ID" value="KAJ9483540.1"/>
    <property type="molecule type" value="Genomic_DNA"/>
</dbReference>
<keyword evidence="2" id="KW-1185">Reference proteome</keyword>
<dbReference type="Proteomes" id="UP001227192">
    <property type="component" value="Unassembled WGS sequence"/>
</dbReference>
<dbReference type="AlphaFoldDB" id="A0AAI9X4H1"/>
<organism evidence="1 2">
    <name type="scientific">Penicillium thymicola</name>
    <dbReference type="NCBI Taxonomy" id="293382"/>
    <lineage>
        <taxon>Eukaryota</taxon>
        <taxon>Fungi</taxon>
        <taxon>Dikarya</taxon>
        <taxon>Ascomycota</taxon>
        <taxon>Pezizomycotina</taxon>
        <taxon>Eurotiomycetes</taxon>
        <taxon>Eurotiomycetidae</taxon>
        <taxon>Eurotiales</taxon>
        <taxon>Aspergillaceae</taxon>
        <taxon>Penicillium</taxon>
    </lineage>
</organism>
<feature type="non-terminal residue" evidence="1">
    <location>
        <position position="1"/>
    </location>
</feature>
<sequence>PPLLLLAPSFFDFLEWKHNGCAEWTRVARRRHEDNELWTGRRYSRSDQVKWFYPYADWNRNA</sequence>
<reference evidence="1" key="2">
    <citation type="journal article" date="2016" name="Fungal Biol.">
        <title>Ochratoxin A production by Penicillium thymicola.</title>
        <authorList>
            <person name="Nguyen H.D.T."/>
            <person name="McMullin D.R."/>
            <person name="Ponomareva E."/>
            <person name="Riley R."/>
            <person name="Pomraning K.R."/>
            <person name="Baker S.E."/>
            <person name="Seifert K.A."/>
        </authorList>
    </citation>
    <scope>NUCLEOTIDE SEQUENCE</scope>
    <source>
        <strain evidence="1">DAOM 180753</strain>
    </source>
</reference>
<protein>
    <submittedName>
        <fullName evidence="1">Uncharacterized protein</fullName>
    </submittedName>
</protein>
<gene>
    <name evidence="1" type="ORF">VN97_g9866</name>
</gene>